<feature type="transmembrane region" description="Helical" evidence="1">
    <location>
        <begin position="205"/>
        <end position="223"/>
    </location>
</feature>
<evidence type="ECO:0000256" key="1">
    <source>
        <dbReference type="SAM" id="Phobius"/>
    </source>
</evidence>
<dbReference type="RefSeq" id="WP_128386524.1">
    <property type="nucleotide sequence ID" value="NZ_CP035037.1"/>
</dbReference>
<keyword evidence="1" id="KW-0812">Transmembrane</keyword>
<proteinExistence type="predicted"/>
<dbReference type="InterPro" id="IPR037185">
    <property type="entry name" value="EmrE-like"/>
</dbReference>
<organism evidence="2 3">
    <name type="scientific">Leucobacter muris</name>
    <dbReference type="NCBI Taxonomy" id="1935379"/>
    <lineage>
        <taxon>Bacteria</taxon>
        <taxon>Bacillati</taxon>
        <taxon>Actinomycetota</taxon>
        <taxon>Actinomycetes</taxon>
        <taxon>Micrococcales</taxon>
        <taxon>Microbacteriaceae</taxon>
        <taxon>Leucobacter</taxon>
    </lineage>
</organism>
<feature type="transmembrane region" description="Helical" evidence="1">
    <location>
        <begin position="32"/>
        <end position="56"/>
    </location>
</feature>
<keyword evidence="1" id="KW-0472">Membrane</keyword>
<feature type="transmembrane region" description="Helical" evidence="1">
    <location>
        <begin position="176"/>
        <end position="193"/>
    </location>
</feature>
<feature type="transmembrane region" description="Helical" evidence="1">
    <location>
        <begin position="260"/>
        <end position="278"/>
    </location>
</feature>
<dbReference type="SUPFAM" id="SSF103481">
    <property type="entry name" value="Multidrug resistance efflux transporter EmrE"/>
    <property type="match status" value="1"/>
</dbReference>
<keyword evidence="3" id="KW-1185">Reference proteome</keyword>
<keyword evidence="1" id="KW-1133">Transmembrane helix</keyword>
<evidence type="ECO:0000313" key="2">
    <source>
        <dbReference type="EMBL" id="QAB17361.1"/>
    </source>
</evidence>
<feature type="transmembrane region" description="Helical" evidence="1">
    <location>
        <begin position="230"/>
        <end position="248"/>
    </location>
</feature>
<name>A0ABX5QE64_9MICO</name>
<sequence length="306" mass="32424">MRGVAAAGAAAVLFAAIFYLSGAVDVGADVMFGTRILITCACYALALAHPAARRLLRDYWTALRSLRWGMLLLPVLCALVGAQLWLFSWAPLHGHALDASLGFLLLPLGIVLGSKLLLRAEVTRIQWAAVGAAAVAVGLKLALTPEVSWVTAAICLGYPAYFVLRRRYGLDNPAAFGVEVAVIAPVAILLMRFGGPFPDGATERFALIGVGIAGATAMFAYLAAAQRLPLPVFGVLGYLEPVLLVVVALLLGERLHGSDLLTYGLLAVALGLLAVEGFRNARSPVGVRDDPAVRPGTRPRPLRRRR</sequence>
<dbReference type="EMBL" id="CP035037">
    <property type="protein sequence ID" value="QAB17361.1"/>
    <property type="molecule type" value="Genomic_DNA"/>
</dbReference>
<feature type="transmembrane region" description="Helical" evidence="1">
    <location>
        <begin position="147"/>
        <end position="164"/>
    </location>
</feature>
<reference evidence="2 3" key="1">
    <citation type="submission" date="2019-01" db="EMBL/GenBank/DDBJ databases">
        <title>Leucobacter muris sp. nov. isolated from the nose of a laboratory mouse.</title>
        <authorList>
            <person name="Benga L."/>
            <person name="Sproeer C."/>
            <person name="Schumann P."/>
            <person name="Verbarg S."/>
            <person name="Bunk B."/>
            <person name="Engelhardt E."/>
            <person name="Benten P.M."/>
            <person name="Sager M."/>
        </authorList>
    </citation>
    <scope>NUCLEOTIDE SEQUENCE [LARGE SCALE GENOMIC DNA]</scope>
    <source>
        <strain evidence="2 3">DSM 101948</strain>
    </source>
</reference>
<dbReference type="Proteomes" id="UP000285768">
    <property type="component" value="Chromosome"/>
</dbReference>
<feature type="transmembrane region" description="Helical" evidence="1">
    <location>
        <begin position="68"/>
        <end position="87"/>
    </location>
</feature>
<evidence type="ECO:0000313" key="3">
    <source>
        <dbReference type="Proteomes" id="UP000285768"/>
    </source>
</evidence>
<protein>
    <submittedName>
        <fullName evidence="2">Permease</fullName>
    </submittedName>
</protein>
<gene>
    <name evidence="2" type="ORF">Leucomu_05000</name>
</gene>
<feature type="transmembrane region" description="Helical" evidence="1">
    <location>
        <begin position="99"/>
        <end position="118"/>
    </location>
</feature>
<feature type="transmembrane region" description="Helical" evidence="1">
    <location>
        <begin position="125"/>
        <end position="141"/>
    </location>
</feature>
<accession>A0ABX5QE64</accession>